<dbReference type="EMBL" id="JANUHC010000002">
    <property type="protein sequence ID" value="MCS0629284.1"/>
    <property type="molecule type" value="Genomic_DNA"/>
</dbReference>
<organism evidence="1 2">
    <name type="scientific">Telluria mixta</name>
    <dbReference type="NCBI Taxonomy" id="34071"/>
    <lineage>
        <taxon>Bacteria</taxon>
        <taxon>Pseudomonadati</taxon>
        <taxon>Pseudomonadota</taxon>
        <taxon>Betaproteobacteria</taxon>
        <taxon>Burkholderiales</taxon>
        <taxon>Oxalobacteraceae</taxon>
        <taxon>Telluria group</taxon>
        <taxon>Telluria</taxon>
    </lineage>
</organism>
<protein>
    <submittedName>
        <fullName evidence="1">Uncharacterized protein</fullName>
    </submittedName>
</protein>
<keyword evidence="2" id="KW-1185">Reference proteome</keyword>
<evidence type="ECO:0000313" key="1">
    <source>
        <dbReference type="EMBL" id="MCS0629284.1"/>
    </source>
</evidence>
<comment type="caution">
    <text evidence="1">The sequence shown here is derived from an EMBL/GenBank/DDBJ whole genome shotgun (WGS) entry which is preliminary data.</text>
</comment>
<dbReference type="Proteomes" id="UP001165263">
    <property type="component" value="Unassembled WGS sequence"/>
</dbReference>
<dbReference type="RefSeq" id="WP_259448430.1">
    <property type="nucleotide sequence ID" value="NZ_CP119520.1"/>
</dbReference>
<gene>
    <name evidence="1" type="ORF">NX786_08070</name>
</gene>
<proteinExistence type="predicted"/>
<evidence type="ECO:0000313" key="2">
    <source>
        <dbReference type="Proteomes" id="UP001165263"/>
    </source>
</evidence>
<sequence length="86" mass="9670">MFTAYNLLRHEIAQMADELHVPPQRLSFQWLALAITTALYHWPLQTPARSPSGLPGCASRHTPICYQSAEYAPIHVSSNLPETNIQ</sequence>
<reference evidence="1" key="1">
    <citation type="submission" date="2022-08" db="EMBL/GenBank/DDBJ databases">
        <title>Reclassification of Massilia species as members of the genera Telluria, Duganella, Pseudoduganella, Mokoshia gen. nov. and Zemynaea gen. nov. using orthogonal and non-orthogonal genome-based approaches.</title>
        <authorList>
            <person name="Bowman J.P."/>
        </authorList>
    </citation>
    <scope>NUCLEOTIDE SEQUENCE</scope>
    <source>
        <strain evidence="1">LMG 11547</strain>
    </source>
</reference>
<name>A0ABT2BXY2_9BURK</name>
<accession>A0ABT2BXY2</accession>